<evidence type="ECO:0000313" key="3">
    <source>
        <dbReference type="EMBL" id="AYE61626.1"/>
    </source>
</evidence>
<name>A0A386REQ3_LACHE</name>
<dbReference type="GO" id="GO:0003677">
    <property type="term" value="F:DNA binding"/>
    <property type="evidence" value="ECO:0007669"/>
    <property type="project" value="InterPro"/>
</dbReference>
<dbReference type="Proteomes" id="UP000267794">
    <property type="component" value="Chromosome"/>
</dbReference>
<evidence type="ECO:0000313" key="4">
    <source>
        <dbReference type="Proteomes" id="UP000267794"/>
    </source>
</evidence>
<dbReference type="REBASE" id="273336">
    <property type="entry name" value="LheLH99MrrP"/>
</dbReference>
<dbReference type="GO" id="GO:0009307">
    <property type="term" value="P:DNA restriction-modification system"/>
    <property type="evidence" value="ECO:0007669"/>
    <property type="project" value="InterPro"/>
</dbReference>
<dbReference type="GO" id="GO:0015666">
    <property type="term" value="F:restriction endodeoxyribonuclease activity"/>
    <property type="evidence" value="ECO:0007669"/>
    <property type="project" value="TreeGrafter"/>
</dbReference>
<dbReference type="SUPFAM" id="SSF52980">
    <property type="entry name" value="Restriction endonuclease-like"/>
    <property type="match status" value="1"/>
</dbReference>
<keyword evidence="1" id="KW-0378">Hydrolase</keyword>
<dbReference type="InterPro" id="IPR007560">
    <property type="entry name" value="Restrct_endonuc_IV_Mrr"/>
</dbReference>
<dbReference type="Gene3D" id="3.40.1350.10">
    <property type="match status" value="1"/>
</dbReference>
<gene>
    <name evidence="3" type="ORF">BC335_1160</name>
</gene>
<organism evidence="3 4">
    <name type="scientific">Lactobacillus helveticus</name>
    <name type="common">Lactobacillus suntoryeus</name>
    <dbReference type="NCBI Taxonomy" id="1587"/>
    <lineage>
        <taxon>Bacteria</taxon>
        <taxon>Bacillati</taxon>
        <taxon>Bacillota</taxon>
        <taxon>Bacilli</taxon>
        <taxon>Lactobacillales</taxon>
        <taxon>Lactobacillaceae</taxon>
        <taxon>Lactobacillus</taxon>
    </lineage>
</organism>
<dbReference type="InterPro" id="IPR011856">
    <property type="entry name" value="tRNA_endonuc-like_dom_sf"/>
</dbReference>
<dbReference type="PANTHER" id="PTHR30015:SF7">
    <property type="entry name" value="TYPE IV METHYL-DIRECTED RESTRICTION ENZYME ECOKMRR"/>
    <property type="match status" value="1"/>
</dbReference>
<evidence type="ECO:0000259" key="2">
    <source>
        <dbReference type="Pfam" id="PF04471"/>
    </source>
</evidence>
<protein>
    <submittedName>
        <fullName evidence="3">Restriction endonuclease</fullName>
    </submittedName>
</protein>
<dbReference type="EMBL" id="CP017982">
    <property type="protein sequence ID" value="AYE61626.1"/>
    <property type="molecule type" value="Genomic_DNA"/>
</dbReference>
<dbReference type="InterPro" id="IPR052906">
    <property type="entry name" value="Type_IV_Methyl-Rstrct_Enzyme"/>
</dbReference>
<keyword evidence="3" id="KW-0540">Nuclease</keyword>
<proteinExistence type="predicted"/>
<evidence type="ECO:0000256" key="1">
    <source>
        <dbReference type="ARBA" id="ARBA00022801"/>
    </source>
</evidence>
<dbReference type="AlphaFoldDB" id="A0A386REQ3"/>
<feature type="domain" description="Restriction endonuclease type IV Mrr" evidence="2">
    <location>
        <begin position="159"/>
        <end position="279"/>
    </location>
</feature>
<dbReference type="Pfam" id="PF04471">
    <property type="entry name" value="Mrr_cat"/>
    <property type="match status" value="1"/>
</dbReference>
<dbReference type="RefSeq" id="WP_120357433.1">
    <property type="nucleotide sequence ID" value="NZ_CP017982.1"/>
</dbReference>
<accession>A0A386REQ3</accession>
<sequence length="302" mass="34647">MVKYKRRNVEKAIVMALRDLGGSASRKQIRRTIAENEYDGLIYEEVYYTKKAKTGMYSPFLFDFNFGLKNLQSVGYVEKLKRNQDVVLSDLGRSADLTNYPTEEQQKIIATYWDKKNTLRAERNKAKKITDADKEEAVDSDDEQDSADNDWKTQLLGQIKRFSPAKFESFSRLLISKMGVSIDKIKGVQLSGDHGIDGFGYFRSDEFRTSRVAIQCKRYTSGAVGESEIRDFKGTMDSFNAEYGIFVTTSYYTDTAKKTAIQGNRTVTLIDGQELTDLIEKYQLHIKPVTTYALDDYYFEKD</sequence>
<reference evidence="3 4" key="1">
    <citation type="submission" date="2016-10" db="EMBL/GenBank/DDBJ databases">
        <title>Complete genomic sequencing of Lactobacillus helveticus LH99 and comparative genome analysis.</title>
        <authorList>
            <person name="Li N."/>
            <person name="You C."/>
            <person name="Liu Z."/>
        </authorList>
    </citation>
    <scope>NUCLEOTIDE SEQUENCE [LARGE SCALE GENOMIC DNA]</scope>
    <source>
        <strain evidence="3 4">LH99</strain>
    </source>
</reference>
<keyword evidence="3" id="KW-0255">Endonuclease</keyword>
<dbReference type="InterPro" id="IPR011335">
    <property type="entry name" value="Restrct_endonuc-II-like"/>
</dbReference>
<dbReference type="PANTHER" id="PTHR30015">
    <property type="entry name" value="MRR RESTRICTION SYSTEM PROTEIN"/>
    <property type="match status" value="1"/>
</dbReference>